<organism evidence="3 4">
    <name type="scientific">Luteibacter pinisoli</name>
    <dbReference type="NCBI Taxonomy" id="2589080"/>
    <lineage>
        <taxon>Bacteria</taxon>
        <taxon>Pseudomonadati</taxon>
        <taxon>Pseudomonadota</taxon>
        <taxon>Gammaproteobacteria</taxon>
        <taxon>Lysobacterales</taxon>
        <taxon>Rhodanobacteraceae</taxon>
        <taxon>Luteibacter</taxon>
    </lineage>
</organism>
<gene>
    <name evidence="3" type="ORF">FIV34_19290</name>
</gene>
<dbReference type="RefSeq" id="WP_139985113.1">
    <property type="nucleotide sequence ID" value="NZ_CP041046.1"/>
</dbReference>
<dbReference type="PANTHER" id="PTHR38593">
    <property type="entry name" value="BLR2558 PROTEIN"/>
    <property type="match status" value="1"/>
</dbReference>
<feature type="chain" id="PRO_5021476477" evidence="1">
    <location>
        <begin position="20"/>
        <end position="166"/>
    </location>
</feature>
<name>A0A4Y5Z7A7_9GAMM</name>
<dbReference type="Pfam" id="PF13628">
    <property type="entry name" value="DUF4142"/>
    <property type="match status" value="1"/>
</dbReference>
<evidence type="ECO:0000313" key="4">
    <source>
        <dbReference type="Proteomes" id="UP000316093"/>
    </source>
</evidence>
<feature type="domain" description="DUF4142" evidence="2">
    <location>
        <begin position="28"/>
        <end position="163"/>
    </location>
</feature>
<sequence>MMRSLTCLAVVLFTATAFAQAPKSIATADADFVRRASSAGLTEVALGKMAAQQASSDSVKKFAARMVEDHTRSNADLAKLAGSKGVQMAVAPEPAQQQEIDRLKDLDGATFDRAYSDAMVRDHKLTTGLFQLEADKGEDAEIRDFARSQLPVLKAHEKLADDLPPF</sequence>
<dbReference type="OrthoDB" id="118677at2"/>
<evidence type="ECO:0000313" key="3">
    <source>
        <dbReference type="EMBL" id="QDE41191.1"/>
    </source>
</evidence>
<dbReference type="InterPro" id="IPR012347">
    <property type="entry name" value="Ferritin-like"/>
</dbReference>
<dbReference type="PANTHER" id="PTHR38593:SF1">
    <property type="entry name" value="BLR2558 PROTEIN"/>
    <property type="match status" value="1"/>
</dbReference>
<dbReference type="EMBL" id="CP041046">
    <property type="protein sequence ID" value="QDE41191.1"/>
    <property type="molecule type" value="Genomic_DNA"/>
</dbReference>
<accession>A0A4Y5Z7A7</accession>
<keyword evidence="4" id="KW-1185">Reference proteome</keyword>
<dbReference type="Gene3D" id="1.20.1260.10">
    <property type="match status" value="1"/>
</dbReference>
<keyword evidence="1" id="KW-0732">Signal</keyword>
<evidence type="ECO:0000259" key="2">
    <source>
        <dbReference type="Pfam" id="PF13628"/>
    </source>
</evidence>
<evidence type="ECO:0000256" key="1">
    <source>
        <dbReference type="SAM" id="SignalP"/>
    </source>
</evidence>
<proteinExistence type="predicted"/>
<feature type="signal peptide" evidence="1">
    <location>
        <begin position="1"/>
        <end position="19"/>
    </location>
</feature>
<reference evidence="3 4" key="1">
    <citation type="submission" date="2019-06" db="EMBL/GenBank/DDBJ databases">
        <title>A complete genome sequence for Luteibacter pinisoli MAH-14.</title>
        <authorList>
            <person name="Baltrus D.A."/>
        </authorList>
    </citation>
    <scope>NUCLEOTIDE SEQUENCE [LARGE SCALE GENOMIC DNA]</scope>
    <source>
        <strain evidence="3 4">MAH-14</strain>
    </source>
</reference>
<dbReference type="KEGG" id="lpy:FIV34_19290"/>
<dbReference type="Proteomes" id="UP000316093">
    <property type="component" value="Chromosome"/>
</dbReference>
<protein>
    <submittedName>
        <fullName evidence="3">DUF4142 domain-containing protein</fullName>
    </submittedName>
</protein>
<dbReference type="AlphaFoldDB" id="A0A4Y5Z7A7"/>
<dbReference type="InterPro" id="IPR025419">
    <property type="entry name" value="DUF4142"/>
</dbReference>